<evidence type="ECO:0000313" key="1">
    <source>
        <dbReference type="EMBL" id="VYU83312.1"/>
    </source>
</evidence>
<protein>
    <submittedName>
        <fullName evidence="1">Uncharacterized protein</fullName>
    </submittedName>
</protein>
<dbReference type="RefSeq" id="WP_320951705.1">
    <property type="nucleotide sequence ID" value="NZ_CACRUH010000090.1"/>
</dbReference>
<gene>
    <name evidence="1" type="ORF">CHLFYP18_04086</name>
</gene>
<dbReference type="AlphaFoldDB" id="A0A6N3I2D9"/>
<name>A0A6N3I2D9_9FIRM</name>
<sequence>MSKLSDLINAEDSFLVRLRCENTFDEAKYLDIKNQILNETPK</sequence>
<proteinExistence type="predicted"/>
<dbReference type="EMBL" id="CACRUH010000090">
    <property type="protein sequence ID" value="VYU83312.1"/>
    <property type="molecule type" value="Genomic_DNA"/>
</dbReference>
<accession>A0A6N3I2D9</accession>
<reference evidence="1" key="1">
    <citation type="submission" date="2019-11" db="EMBL/GenBank/DDBJ databases">
        <authorList>
            <person name="Feng L."/>
        </authorList>
    </citation>
    <scope>NUCLEOTIDE SEQUENCE</scope>
    <source>
        <strain evidence="1">ChathewayiLFYP18</strain>
    </source>
</reference>
<organism evidence="1">
    <name type="scientific">Hungatella hathewayi</name>
    <dbReference type="NCBI Taxonomy" id="154046"/>
    <lineage>
        <taxon>Bacteria</taxon>
        <taxon>Bacillati</taxon>
        <taxon>Bacillota</taxon>
        <taxon>Clostridia</taxon>
        <taxon>Lachnospirales</taxon>
        <taxon>Lachnospiraceae</taxon>
        <taxon>Hungatella</taxon>
    </lineage>
</organism>